<dbReference type="Pfam" id="PF04773">
    <property type="entry name" value="FecR"/>
    <property type="match status" value="1"/>
</dbReference>
<reference evidence="4 5" key="1">
    <citation type="submission" date="2012-02" db="EMBL/GenBank/DDBJ databases">
        <title>The Genome Sequence of Parabacteroides goldsteinii CL02T12C30.</title>
        <authorList>
            <consortium name="The Broad Institute Genome Sequencing Platform"/>
            <person name="Earl A."/>
            <person name="Ward D."/>
            <person name="Feldgarden M."/>
            <person name="Gevers D."/>
            <person name="Zitomersky N.L."/>
            <person name="Coyne M.J."/>
            <person name="Comstock L.E."/>
            <person name="Young S.K."/>
            <person name="Zeng Q."/>
            <person name="Gargeya S."/>
            <person name="Fitzgerald M."/>
            <person name="Haas B."/>
            <person name="Abouelleil A."/>
            <person name="Alvarado L."/>
            <person name="Arachchi H.M."/>
            <person name="Berlin A."/>
            <person name="Chapman S.B."/>
            <person name="Gearin G."/>
            <person name="Goldberg J."/>
            <person name="Griggs A."/>
            <person name="Gujja S."/>
            <person name="Hansen M."/>
            <person name="Heiman D."/>
            <person name="Howarth C."/>
            <person name="Larimer J."/>
            <person name="Lui A."/>
            <person name="MacDonald P.J.P."/>
            <person name="McCowen C."/>
            <person name="Montmayeur A."/>
            <person name="Murphy C."/>
            <person name="Neiman D."/>
            <person name="Pearson M."/>
            <person name="Priest M."/>
            <person name="Roberts A."/>
            <person name="Saif S."/>
            <person name="Shea T."/>
            <person name="Sisk P."/>
            <person name="Stolte C."/>
            <person name="Sykes S."/>
            <person name="Wortman J."/>
            <person name="Nusbaum C."/>
            <person name="Birren B."/>
        </authorList>
    </citation>
    <scope>NUCLEOTIDE SEQUENCE [LARGE SCALE GENOMIC DNA]</scope>
    <source>
        <strain evidence="4 5">CL02T12C30</strain>
    </source>
</reference>
<dbReference type="Gene3D" id="3.55.50.30">
    <property type="match status" value="1"/>
</dbReference>
<evidence type="ECO:0000259" key="3">
    <source>
        <dbReference type="Pfam" id="PF16344"/>
    </source>
</evidence>
<protein>
    <recommendedName>
        <fullName evidence="6">FecR protein domain-containing protein</fullName>
    </recommendedName>
</protein>
<feature type="domain" description="Protein FecR C-terminal" evidence="3">
    <location>
        <begin position="264"/>
        <end position="325"/>
    </location>
</feature>
<organism evidence="4 5">
    <name type="scientific">Parabacteroides goldsteinii CL02T12C30</name>
    <dbReference type="NCBI Taxonomy" id="999418"/>
    <lineage>
        <taxon>Bacteria</taxon>
        <taxon>Pseudomonadati</taxon>
        <taxon>Bacteroidota</taxon>
        <taxon>Bacteroidia</taxon>
        <taxon>Bacteroidales</taxon>
        <taxon>Tannerellaceae</taxon>
        <taxon>Parabacteroides</taxon>
    </lineage>
</organism>
<keyword evidence="1" id="KW-0472">Membrane</keyword>
<dbReference type="HOGENOM" id="CLU_050192_2_3_10"/>
<dbReference type="FunFam" id="2.60.120.1440:FF:000001">
    <property type="entry name" value="Putative anti-sigma factor"/>
    <property type="match status" value="1"/>
</dbReference>
<feature type="transmembrane region" description="Helical" evidence="1">
    <location>
        <begin position="87"/>
        <end position="110"/>
    </location>
</feature>
<dbReference type="EMBL" id="AGZO01000030">
    <property type="protein sequence ID" value="EKN09514.1"/>
    <property type="molecule type" value="Genomic_DNA"/>
</dbReference>
<evidence type="ECO:0000313" key="5">
    <source>
        <dbReference type="Proteomes" id="UP000006330"/>
    </source>
</evidence>
<sequence length="343" mass="39902">MDKMDTQNHIDEQLLLDYFSGTLSSTQQQEIETWLQASEENRKTARDIRYIFLATDTINTIESVDSTRALNDVRKRINRKTDNKHSLMFWFQRIAAILILPLIASSIYFATQKMPVEYIEVRTNPGMVATVTLPDKSKVWLNSKTYLKYPQKFTGETRDVVLDGEAYFSVQKDRSKKFIVSTPFNLKAEVLGTEFNIEAYKESNKVTTALVSGSVRLTYQSKDNKEEALLMKPNEEFEYNAKIGKLKQNDTYMATLTAWKDGLVIFRNTSFEEALKILGKRFDSEFIVKNDLLYNYSFTGTFQSQHLSLILEHFRLSSNIQYKYIYQETDNNKIPEKTIVELY</sequence>
<evidence type="ECO:0000259" key="2">
    <source>
        <dbReference type="Pfam" id="PF04773"/>
    </source>
</evidence>
<comment type="caution">
    <text evidence="4">The sequence shown here is derived from an EMBL/GenBank/DDBJ whole genome shotgun (WGS) entry which is preliminary data.</text>
</comment>
<dbReference type="PANTHER" id="PTHR30273:SF2">
    <property type="entry name" value="PROTEIN FECR"/>
    <property type="match status" value="1"/>
</dbReference>
<gene>
    <name evidence="4" type="ORF">HMPREF1076_04118</name>
</gene>
<dbReference type="PATRIC" id="fig|999418.3.peg.4191"/>
<dbReference type="Proteomes" id="UP000006330">
    <property type="component" value="Unassembled WGS sequence"/>
</dbReference>
<dbReference type="GO" id="GO:0016989">
    <property type="term" value="F:sigma factor antagonist activity"/>
    <property type="evidence" value="ECO:0007669"/>
    <property type="project" value="TreeGrafter"/>
</dbReference>
<dbReference type="Gene3D" id="2.60.120.1440">
    <property type="match status" value="1"/>
</dbReference>
<keyword evidence="1" id="KW-1133">Transmembrane helix</keyword>
<name>K5Z1U6_9BACT</name>
<dbReference type="InterPro" id="IPR032508">
    <property type="entry name" value="FecR_C"/>
</dbReference>
<dbReference type="InterPro" id="IPR012373">
    <property type="entry name" value="Ferrdict_sens_TM"/>
</dbReference>
<evidence type="ECO:0000313" key="4">
    <source>
        <dbReference type="EMBL" id="EKN09514.1"/>
    </source>
</evidence>
<feature type="domain" description="FecR protein" evidence="2">
    <location>
        <begin position="120"/>
        <end position="216"/>
    </location>
</feature>
<keyword evidence="1" id="KW-0812">Transmembrane</keyword>
<dbReference type="PIRSF" id="PIRSF018266">
    <property type="entry name" value="FecR"/>
    <property type="match status" value="1"/>
</dbReference>
<dbReference type="Pfam" id="PF16344">
    <property type="entry name" value="FecR_C"/>
    <property type="match status" value="1"/>
</dbReference>
<evidence type="ECO:0008006" key="6">
    <source>
        <dbReference type="Google" id="ProtNLM"/>
    </source>
</evidence>
<evidence type="ECO:0000256" key="1">
    <source>
        <dbReference type="SAM" id="Phobius"/>
    </source>
</evidence>
<dbReference type="AlphaFoldDB" id="K5Z1U6"/>
<dbReference type="InterPro" id="IPR006860">
    <property type="entry name" value="FecR"/>
</dbReference>
<dbReference type="PANTHER" id="PTHR30273">
    <property type="entry name" value="PERIPLASMIC SIGNAL SENSOR AND SIGMA FACTOR ACTIVATOR FECR-RELATED"/>
    <property type="match status" value="1"/>
</dbReference>
<proteinExistence type="predicted"/>
<accession>K5Z1U6</accession>